<dbReference type="CDD" id="cd00093">
    <property type="entry name" value="HTH_XRE"/>
    <property type="match status" value="1"/>
</dbReference>
<dbReference type="PANTHER" id="PTHR46797">
    <property type="entry name" value="HTH-TYPE TRANSCRIPTIONAL REGULATOR"/>
    <property type="match status" value="1"/>
</dbReference>
<keyword evidence="4" id="KW-1185">Reference proteome</keyword>
<keyword evidence="1" id="KW-0238">DNA-binding</keyword>
<sequence length="141" mass="16225">MKERKLNSFGAKLKKLRLEKGYSLQQLAELSNVNASYIHRLEQGNRNRPSFTIIMQLAEALKVDVIELIGNELKKNKQSVTMEELFYSNEIIYKGKTLTSDAKEVLLLILEEILDSEWTSHTMLEELKQVGEAITELKEVI</sequence>
<dbReference type="PROSITE" id="PS50943">
    <property type="entry name" value="HTH_CROC1"/>
    <property type="match status" value="1"/>
</dbReference>
<evidence type="ECO:0000259" key="2">
    <source>
        <dbReference type="PROSITE" id="PS50943"/>
    </source>
</evidence>
<dbReference type="PANTHER" id="PTHR46797:SF1">
    <property type="entry name" value="METHYLPHOSPHONATE SYNTHASE"/>
    <property type="match status" value="1"/>
</dbReference>
<accession>A0ABU4J7Z1</accession>
<organism evidence="3 4">
    <name type="scientific">Priestia flexa</name>
    <dbReference type="NCBI Taxonomy" id="86664"/>
    <lineage>
        <taxon>Bacteria</taxon>
        <taxon>Bacillati</taxon>
        <taxon>Bacillota</taxon>
        <taxon>Bacilli</taxon>
        <taxon>Bacillales</taxon>
        <taxon>Bacillaceae</taxon>
        <taxon>Priestia</taxon>
    </lineage>
</organism>
<dbReference type="InterPro" id="IPR010982">
    <property type="entry name" value="Lambda_DNA-bd_dom_sf"/>
</dbReference>
<dbReference type="InterPro" id="IPR001387">
    <property type="entry name" value="Cro/C1-type_HTH"/>
</dbReference>
<reference evidence="4" key="1">
    <citation type="submission" date="2023-07" db="EMBL/GenBank/DDBJ databases">
        <title>Draft genomic sequences of Priestia flexa CCM isolated from the soil of an abandoned mine contaminated by free cyanide in the high Andean zone of Tacna, Peru.</title>
        <authorList>
            <person name="Caceda Quiroz C.J."/>
            <person name="Maraza Chooque G.J."/>
            <person name="Fora Quispe G.L."/>
            <person name="Carpio Mamani M."/>
        </authorList>
    </citation>
    <scope>NUCLEOTIDE SEQUENCE [LARGE SCALE GENOMIC DNA]</scope>
    <source>
        <strain evidence="4">CCM</strain>
    </source>
</reference>
<evidence type="ECO:0000256" key="1">
    <source>
        <dbReference type="ARBA" id="ARBA00023125"/>
    </source>
</evidence>
<dbReference type="RefSeq" id="WP_318757694.1">
    <property type="nucleotide sequence ID" value="NZ_JAWUZT010000039.1"/>
</dbReference>
<dbReference type="Gene3D" id="1.10.260.40">
    <property type="entry name" value="lambda repressor-like DNA-binding domains"/>
    <property type="match status" value="1"/>
</dbReference>
<comment type="caution">
    <text evidence="3">The sequence shown here is derived from an EMBL/GenBank/DDBJ whole genome shotgun (WGS) entry which is preliminary data.</text>
</comment>
<name>A0ABU4J7Z1_9BACI</name>
<gene>
    <name evidence="3" type="ORF">RIB56_13325</name>
</gene>
<protein>
    <submittedName>
        <fullName evidence="3">Helix-turn-helix transcriptional regulator</fullName>
    </submittedName>
</protein>
<evidence type="ECO:0000313" key="4">
    <source>
        <dbReference type="Proteomes" id="UP001284771"/>
    </source>
</evidence>
<dbReference type="SUPFAM" id="SSF47413">
    <property type="entry name" value="lambda repressor-like DNA-binding domains"/>
    <property type="match status" value="1"/>
</dbReference>
<dbReference type="Pfam" id="PF01381">
    <property type="entry name" value="HTH_3"/>
    <property type="match status" value="1"/>
</dbReference>
<dbReference type="EMBL" id="JAWUZT010000039">
    <property type="protein sequence ID" value="MDW8517112.1"/>
    <property type="molecule type" value="Genomic_DNA"/>
</dbReference>
<dbReference type="Proteomes" id="UP001284771">
    <property type="component" value="Unassembled WGS sequence"/>
</dbReference>
<dbReference type="SMART" id="SM00530">
    <property type="entry name" value="HTH_XRE"/>
    <property type="match status" value="1"/>
</dbReference>
<evidence type="ECO:0000313" key="3">
    <source>
        <dbReference type="EMBL" id="MDW8517112.1"/>
    </source>
</evidence>
<proteinExistence type="predicted"/>
<dbReference type="InterPro" id="IPR050807">
    <property type="entry name" value="TransReg_Diox_bact_type"/>
</dbReference>
<feature type="domain" description="HTH cro/C1-type" evidence="2">
    <location>
        <begin position="13"/>
        <end position="68"/>
    </location>
</feature>